<dbReference type="EMBL" id="CAJOBH010265429">
    <property type="protein sequence ID" value="CAF5160450.1"/>
    <property type="molecule type" value="Genomic_DNA"/>
</dbReference>
<dbReference type="Gene3D" id="3.30.470.20">
    <property type="entry name" value="ATP-grasp fold, B domain"/>
    <property type="match status" value="1"/>
</dbReference>
<feature type="non-terminal residue" evidence="1">
    <location>
        <position position="37"/>
    </location>
</feature>
<proteinExistence type="predicted"/>
<evidence type="ECO:0000313" key="1">
    <source>
        <dbReference type="EMBL" id="CAF5160450.1"/>
    </source>
</evidence>
<gene>
    <name evidence="1" type="ORF">BYL167_LOCUS74416</name>
</gene>
<reference evidence="1" key="1">
    <citation type="submission" date="2021-02" db="EMBL/GenBank/DDBJ databases">
        <authorList>
            <person name="Nowell W R."/>
        </authorList>
    </citation>
    <scope>NUCLEOTIDE SEQUENCE</scope>
</reference>
<name>A0A8S3GJ20_9BILA</name>
<dbReference type="Proteomes" id="UP000681967">
    <property type="component" value="Unassembled WGS sequence"/>
</dbReference>
<dbReference type="AlphaFoldDB" id="A0A8S3GJ20"/>
<comment type="caution">
    <text evidence="1">The sequence shown here is derived from an EMBL/GenBank/DDBJ whole genome shotgun (WGS) entry which is preliminary data.</text>
</comment>
<accession>A0A8S3GJ20</accession>
<organism evidence="1 2">
    <name type="scientific">Rotaria magnacalcarata</name>
    <dbReference type="NCBI Taxonomy" id="392030"/>
    <lineage>
        <taxon>Eukaryota</taxon>
        <taxon>Metazoa</taxon>
        <taxon>Spiralia</taxon>
        <taxon>Gnathifera</taxon>
        <taxon>Rotifera</taxon>
        <taxon>Eurotatoria</taxon>
        <taxon>Bdelloidea</taxon>
        <taxon>Philodinida</taxon>
        <taxon>Philodinidae</taxon>
        <taxon>Rotaria</taxon>
    </lineage>
</organism>
<sequence length="37" mass="4305">MQTIIRHVVRASKHKLAREAGQFGLFGCDFLLDENFR</sequence>
<protein>
    <submittedName>
        <fullName evidence="1">Uncharacterized protein</fullName>
    </submittedName>
</protein>
<evidence type="ECO:0000313" key="2">
    <source>
        <dbReference type="Proteomes" id="UP000681967"/>
    </source>
</evidence>